<dbReference type="CDD" id="cd16922">
    <property type="entry name" value="HATPase_EvgS-ArcB-TorS-like"/>
    <property type="match status" value="1"/>
</dbReference>
<dbReference type="SUPFAM" id="SSF47384">
    <property type="entry name" value="Homodimeric domain of signal transducing histidine kinase"/>
    <property type="match status" value="1"/>
</dbReference>
<feature type="modified residue" description="4-aspartylphosphate" evidence="8">
    <location>
        <position position="859"/>
    </location>
</feature>
<dbReference type="SUPFAM" id="SSF55781">
    <property type="entry name" value="GAF domain-like"/>
    <property type="match status" value="1"/>
</dbReference>
<dbReference type="SMART" id="SM00387">
    <property type="entry name" value="HATPase_c"/>
    <property type="match status" value="1"/>
</dbReference>
<dbReference type="InterPro" id="IPR036097">
    <property type="entry name" value="HisK_dim/P_sf"/>
</dbReference>
<reference evidence="14 15" key="1">
    <citation type="submission" date="2019-04" db="EMBL/GenBank/DDBJ databases">
        <title>Sphingobacterium olei sp. nov., isolated from oil-contaminated soil.</title>
        <authorList>
            <person name="Liu B."/>
        </authorList>
    </citation>
    <scope>NUCLEOTIDE SEQUENCE [LARGE SCALE GENOMIC DNA]</scope>
    <source>
        <strain evidence="14 15">Y3L14</strain>
    </source>
</reference>
<dbReference type="InterPro" id="IPR004358">
    <property type="entry name" value="Sig_transdc_His_kin-like_C"/>
</dbReference>
<dbReference type="PRINTS" id="PR00344">
    <property type="entry name" value="BCTRLSENSOR"/>
</dbReference>
<dbReference type="Pfam" id="PF13185">
    <property type="entry name" value="GAF_2"/>
    <property type="match status" value="1"/>
</dbReference>
<dbReference type="AlphaFoldDB" id="A0A4U0GWX4"/>
<dbReference type="Pfam" id="PF05227">
    <property type="entry name" value="CHASE3"/>
    <property type="match status" value="1"/>
</dbReference>
<feature type="domain" description="Histidine kinase" evidence="11">
    <location>
        <begin position="532"/>
        <end position="754"/>
    </location>
</feature>
<keyword evidence="9" id="KW-0175">Coiled coil</keyword>
<dbReference type="InterPro" id="IPR011006">
    <property type="entry name" value="CheY-like_superfamily"/>
</dbReference>
<protein>
    <recommendedName>
        <fullName evidence="3">histidine kinase</fullName>
        <ecNumber evidence="3">2.7.13.3</ecNumber>
    </recommendedName>
</protein>
<proteinExistence type="predicted"/>
<feature type="domain" description="Response regulatory" evidence="12">
    <location>
        <begin position="1078"/>
        <end position="1195"/>
    </location>
</feature>
<dbReference type="Pfam" id="PF00512">
    <property type="entry name" value="HisKA"/>
    <property type="match status" value="1"/>
</dbReference>
<evidence type="ECO:0000256" key="3">
    <source>
        <dbReference type="ARBA" id="ARBA00012438"/>
    </source>
</evidence>
<keyword evidence="10" id="KW-1133">Transmembrane helix</keyword>
<keyword evidence="15" id="KW-1185">Reference proteome</keyword>
<dbReference type="InterPro" id="IPR003018">
    <property type="entry name" value="GAF"/>
</dbReference>
<evidence type="ECO:0000259" key="11">
    <source>
        <dbReference type="PROSITE" id="PS50109"/>
    </source>
</evidence>
<evidence type="ECO:0000256" key="9">
    <source>
        <dbReference type="SAM" id="Coils"/>
    </source>
</evidence>
<dbReference type="InterPro" id="IPR003660">
    <property type="entry name" value="HAMP_dom"/>
</dbReference>
<dbReference type="InterPro" id="IPR001789">
    <property type="entry name" value="Sig_transdc_resp-reg_receiver"/>
</dbReference>
<keyword evidence="10" id="KW-0812">Transmembrane</keyword>
<dbReference type="InterPro" id="IPR005467">
    <property type="entry name" value="His_kinase_dom"/>
</dbReference>
<dbReference type="GO" id="GO:0016020">
    <property type="term" value="C:membrane"/>
    <property type="evidence" value="ECO:0007669"/>
    <property type="project" value="UniProtKB-SubCell"/>
</dbReference>
<dbReference type="FunFam" id="3.30.565.10:FF:000010">
    <property type="entry name" value="Sensor histidine kinase RcsC"/>
    <property type="match status" value="1"/>
</dbReference>
<dbReference type="SMART" id="SM00388">
    <property type="entry name" value="HisKA"/>
    <property type="match status" value="1"/>
</dbReference>
<feature type="modified residue" description="4-aspartylphosphate" evidence="8">
    <location>
        <position position="1128"/>
    </location>
</feature>
<keyword evidence="5" id="KW-0808">Transferase</keyword>
<organism evidence="14 15">
    <name type="scientific">Sphingobacterium alkalisoli</name>
    <dbReference type="NCBI Taxonomy" id="1874115"/>
    <lineage>
        <taxon>Bacteria</taxon>
        <taxon>Pseudomonadati</taxon>
        <taxon>Bacteroidota</taxon>
        <taxon>Sphingobacteriia</taxon>
        <taxon>Sphingobacteriales</taxon>
        <taxon>Sphingobacteriaceae</taxon>
        <taxon>Sphingobacterium</taxon>
    </lineage>
</organism>
<evidence type="ECO:0000313" key="14">
    <source>
        <dbReference type="EMBL" id="TJY63645.1"/>
    </source>
</evidence>
<keyword evidence="6" id="KW-0418">Kinase</keyword>
<dbReference type="SUPFAM" id="SSF158472">
    <property type="entry name" value="HAMP domain-like"/>
    <property type="match status" value="1"/>
</dbReference>
<dbReference type="Proteomes" id="UP000309872">
    <property type="component" value="Unassembled WGS sequence"/>
</dbReference>
<feature type="domain" description="Response regulatory" evidence="12">
    <location>
        <begin position="810"/>
        <end position="923"/>
    </location>
</feature>
<dbReference type="SMART" id="SM00448">
    <property type="entry name" value="REC"/>
    <property type="match status" value="3"/>
</dbReference>
<dbReference type="OrthoDB" id="9811889at2"/>
<dbReference type="Gene3D" id="3.30.450.40">
    <property type="match status" value="1"/>
</dbReference>
<evidence type="ECO:0000256" key="4">
    <source>
        <dbReference type="ARBA" id="ARBA00022553"/>
    </source>
</evidence>
<evidence type="ECO:0000256" key="7">
    <source>
        <dbReference type="ARBA" id="ARBA00023012"/>
    </source>
</evidence>
<dbReference type="CDD" id="cd00082">
    <property type="entry name" value="HisKA"/>
    <property type="match status" value="1"/>
</dbReference>
<dbReference type="Pfam" id="PF00072">
    <property type="entry name" value="Response_reg"/>
    <property type="match status" value="3"/>
</dbReference>
<comment type="subcellular location">
    <subcellularLocation>
        <location evidence="2">Membrane</location>
    </subcellularLocation>
</comment>
<sequence>MPKPFLRNLQIGFGISLIILLASSVASYISIKQQVNNGKKVDHTRRVIAAANDVLIDLQNAETGQRGYHLTGKESFLEPYQHSLKFVPGSLKVVRDLTLDNPFQASRADSLSSLVKARIDILTELINLKRSGQDVTIAQLEEGKLYMDSCRNIISSFIKEEEILLSNRSASLNKSSGYTSIFIVLAALVSLIITFIAYSRIRKDFNKREELQRYLKKKDEEISRRLNIIQTIANKIARGDYTVRVDDAEEDDLGSLAGSLNKMTKALRSSFDELNSNEWRQTGLARLNEALVGNKSEETLASDSLNHLINYSSCVNGAFYLFDNGILNLQSAYGLEERMTPAYAPGQGMVGQVFNDGVEKIFENLDDKDYVLSFSNGKLRVNHILLLPVLLHQRCIGVIELGSTTNFGDREINFYKEACRNIALAISAAKGRKQVQTLLEETQAQAEELQTQHGELENLNTELEAQTQKLQASEEELRVQQEELLQSNQELEERSKLLEEKNHLIAERNLDIQQKAEQLALSTKYKSEFLANMSHELRTPLNSILLLSRLMSENADENLNDDQIESAKVIQSSGTSLLNLIDEILDLSKIEAGKMELDYQQVSLPVIKEELYNLFIPIVKDKDLDLQIAIQPGLHDTIETDKMRLDQVLRNLLSNAIKFTAKGSIKLVISEDDINKNNIIFAVTDTGIGIAEEKQKIVFEAFQQADGSTRRKFGGTGLGLSISREIARLLGGEIKLQSKENEGSTFRLIIPKTKTIAAVKSQTEELVAEISSEVEETNTIVAEQASPYTLHTIPEEIEDDRHAIEKGDKVILIVEDDTNFAKALLKFTRQQNYKGIVIVRGDIAAEFALKYQPIAILLDIQLPIKDGWQVMDEIKSNTATRHIPVHIMSSLKVKKESLLKGAIDFINKPVALEQIGNMFKKIEDALTRYPKKVLIVEENPKHATALSYFLSNFNIVSEIKSNVEDSVIALASDAVNCVILDMGVPDKIGYETLEAIKANEGLENLPIIIFTGKNLSQAEERKIKQYADSIVIKTAHSYQRILDEVGLFLHLVEEKDTQTQRKRFNNLGSLNDVLNGRKVLIADDDVRNIFSLTKALEKYQMKVVTAIDGKEALQQLQENPDISIVLMDMMMPEMDGYETIKLIRQIPQYTKLPIMAVTAKAMTGDREKCITAGASDYISKPVDTDQLLSLLRVWLYES</sequence>
<gene>
    <name evidence="14" type="ORF">FAZ19_17785</name>
</gene>
<dbReference type="Gene3D" id="6.10.340.10">
    <property type="match status" value="1"/>
</dbReference>
<comment type="catalytic activity">
    <reaction evidence="1">
        <text>ATP + protein L-histidine = ADP + protein N-phospho-L-histidine.</text>
        <dbReference type="EC" id="2.7.13.3"/>
    </reaction>
</comment>
<evidence type="ECO:0000256" key="2">
    <source>
        <dbReference type="ARBA" id="ARBA00004370"/>
    </source>
</evidence>
<accession>A0A4U0GWX4</accession>
<dbReference type="PROSITE" id="PS50110">
    <property type="entry name" value="RESPONSE_REGULATORY"/>
    <property type="match status" value="3"/>
</dbReference>
<dbReference type="Pfam" id="PF02518">
    <property type="entry name" value="HATPase_c"/>
    <property type="match status" value="1"/>
</dbReference>
<dbReference type="SMART" id="SM00065">
    <property type="entry name" value="GAF"/>
    <property type="match status" value="1"/>
</dbReference>
<dbReference type="PANTHER" id="PTHR45339:SF1">
    <property type="entry name" value="HYBRID SIGNAL TRANSDUCTION HISTIDINE KINASE J"/>
    <property type="match status" value="1"/>
</dbReference>
<evidence type="ECO:0000256" key="5">
    <source>
        <dbReference type="ARBA" id="ARBA00022679"/>
    </source>
</evidence>
<dbReference type="PROSITE" id="PS50109">
    <property type="entry name" value="HIS_KIN"/>
    <property type="match status" value="1"/>
</dbReference>
<dbReference type="CDD" id="cd19410">
    <property type="entry name" value="HK9-like_sensor"/>
    <property type="match status" value="1"/>
</dbReference>
<keyword evidence="4 8" id="KW-0597">Phosphoprotein</keyword>
<dbReference type="PROSITE" id="PS50885">
    <property type="entry name" value="HAMP"/>
    <property type="match status" value="1"/>
</dbReference>
<feature type="coiled-coil region" evidence="9">
    <location>
        <begin position="432"/>
        <end position="508"/>
    </location>
</feature>
<name>A0A4U0GWX4_9SPHI</name>
<dbReference type="SMART" id="SM00304">
    <property type="entry name" value="HAMP"/>
    <property type="match status" value="1"/>
</dbReference>
<dbReference type="Pfam" id="PF00672">
    <property type="entry name" value="HAMP"/>
    <property type="match status" value="1"/>
</dbReference>
<dbReference type="CDD" id="cd00156">
    <property type="entry name" value="REC"/>
    <property type="match status" value="1"/>
</dbReference>
<dbReference type="InterPro" id="IPR007891">
    <property type="entry name" value="CHASE3"/>
</dbReference>
<feature type="transmembrane region" description="Helical" evidence="10">
    <location>
        <begin position="178"/>
        <end position="198"/>
    </location>
</feature>
<dbReference type="SUPFAM" id="SSF52172">
    <property type="entry name" value="CheY-like"/>
    <property type="match status" value="3"/>
</dbReference>
<dbReference type="CDD" id="cd17546">
    <property type="entry name" value="REC_hyHK_CKI1_RcsC-like"/>
    <property type="match status" value="1"/>
</dbReference>
<evidence type="ECO:0000256" key="8">
    <source>
        <dbReference type="PROSITE-ProRule" id="PRU00169"/>
    </source>
</evidence>
<feature type="transmembrane region" description="Helical" evidence="10">
    <location>
        <begin position="12"/>
        <end position="31"/>
    </location>
</feature>
<feature type="domain" description="Response regulatory" evidence="12">
    <location>
        <begin position="932"/>
        <end position="1048"/>
    </location>
</feature>
<dbReference type="Gene3D" id="3.40.50.2300">
    <property type="match status" value="3"/>
</dbReference>
<dbReference type="SUPFAM" id="SSF55874">
    <property type="entry name" value="ATPase domain of HSP90 chaperone/DNA topoisomerase II/histidine kinase"/>
    <property type="match status" value="1"/>
</dbReference>
<evidence type="ECO:0000256" key="6">
    <source>
        <dbReference type="ARBA" id="ARBA00022777"/>
    </source>
</evidence>
<evidence type="ECO:0000256" key="10">
    <source>
        <dbReference type="SAM" id="Phobius"/>
    </source>
</evidence>
<dbReference type="GO" id="GO:0000155">
    <property type="term" value="F:phosphorelay sensor kinase activity"/>
    <property type="evidence" value="ECO:0007669"/>
    <property type="project" value="InterPro"/>
</dbReference>
<dbReference type="Gene3D" id="3.30.565.10">
    <property type="entry name" value="Histidine kinase-like ATPase, C-terminal domain"/>
    <property type="match status" value="1"/>
</dbReference>
<dbReference type="InterPro" id="IPR003594">
    <property type="entry name" value="HATPase_dom"/>
</dbReference>
<dbReference type="InterPro" id="IPR029016">
    <property type="entry name" value="GAF-like_dom_sf"/>
</dbReference>
<evidence type="ECO:0000259" key="13">
    <source>
        <dbReference type="PROSITE" id="PS50885"/>
    </source>
</evidence>
<dbReference type="InterPro" id="IPR036890">
    <property type="entry name" value="HATPase_C_sf"/>
</dbReference>
<feature type="domain" description="HAMP" evidence="13">
    <location>
        <begin position="220"/>
        <end position="272"/>
    </location>
</feature>
<evidence type="ECO:0000256" key="1">
    <source>
        <dbReference type="ARBA" id="ARBA00000085"/>
    </source>
</evidence>
<dbReference type="EC" id="2.7.13.3" evidence="3"/>
<dbReference type="InterPro" id="IPR003661">
    <property type="entry name" value="HisK_dim/P_dom"/>
</dbReference>
<dbReference type="Gene3D" id="1.10.287.130">
    <property type="match status" value="1"/>
</dbReference>
<feature type="modified residue" description="4-aspartylphosphate" evidence="8">
    <location>
        <position position="981"/>
    </location>
</feature>
<dbReference type="CDD" id="cd06225">
    <property type="entry name" value="HAMP"/>
    <property type="match status" value="1"/>
</dbReference>
<evidence type="ECO:0000259" key="12">
    <source>
        <dbReference type="PROSITE" id="PS50110"/>
    </source>
</evidence>
<dbReference type="PANTHER" id="PTHR45339">
    <property type="entry name" value="HYBRID SIGNAL TRANSDUCTION HISTIDINE KINASE J"/>
    <property type="match status" value="1"/>
</dbReference>
<keyword evidence="10" id="KW-0472">Membrane</keyword>
<evidence type="ECO:0000313" key="15">
    <source>
        <dbReference type="Proteomes" id="UP000309872"/>
    </source>
</evidence>
<comment type="caution">
    <text evidence="14">The sequence shown here is derived from an EMBL/GenBank/DDBJ whole genome shotgun (WGS) entry which is preliminary data.</text>
</comment>
<keyword evidence="7" id="KW-0902">Two-component regulatory system</keyword>
<dbReference type="EMBL" id="SUKA01000006">
    <property type="protein sequence ID" value="TJY63645.1"/>
    <property type="molecule type" value="Genomic_DNA"/>
</dbReference>